<dbReference type="SUPFAM" id="SSF46785">
    <property type="entry name" value="Winged helix' DNA-binding domain"/>
    <property type="match status" value="1"/>
</dbReference>
<dbReference type="InterPro" id="IPR036390">
    <property type="entry name" value="WH_DNA-bd_sf"/>
</dbReference>
<evidence type="ECO:0000313" key="5">
    <source>
        <dbReference type="EMBL" id="ALX03500.1"/>
    </source>
</evidence>
<proteinExistence type="predicted"/>
<name>A0A0U4CLA9_9ACTN</name>
<reference evidence="5 6" key="1">
    <citation type="journal article" date="1991" name="Int. J. Syst. Bacteriol.">
        <title>Description of the erythromycin-producing bacterium Arthrobacter sp. strain NRRL B-3381 as Aeromicrobium erythreum gen. nov., sp. nov.</title>
        <authorList>
            <person name="Miller E.S."/>
            <person name="Woese C.R."/>
            <person name="Brenner S."/>
        </authorList>
    </citation>
    <scope>NUCLEOTIDE SEQUENCE [LARGE SCALE GENOMIC DNA]</scope>
    <source>
        <strain evidence="5 6">AR18</strain>
    </source>
</reference>
<protein>
    <recommendedName>
        <fullName evidence="4">HTH marR-type domain-containing protein</fullName>
    </recommendedName>
</protein>
<evidence type="ECO:0000313" key="6">
    <source>
        <dbReference type="Proteomes" id="UP000067689"/>
    </source>
</evidence>
<keyword evidence="6" id="KW-1185">Reference proteome</keyword>
<dbReference type="InterPro" id="IPR000835">
    <property type="entry name" value="HTH_MarR-typ"/>
</dbReference>
<evidence type="ECO:0000256" key="2">
    <source>
        <dbReference type="ARBA" id="ARBA00023125"/>
    </source>
</evidence>
<evidence type="ECO:0000256" key="3">
    <source>
        <dbReference type="ARBA" id="ARBA00023163"/>
    </source>
</evidence>
<dbReference type="SMART" id="SM00347">
    <property type="entry name" value="HTH_MARR"/>
    <property type="match status" value="1"/>
</dbReference>
<sequence>MSCVHAEGLDQLVELDLSMSQARTMFTVALADRPLAINEIATSIGLSVAAAGRTVDQLVKLGCLERHESPDDRRVKLVALTKRGFDAVDQQMEHKRRALRVVAEQLQPDHAEDLHRVLGQILESDALRVPEKEDHV</sequence>
<keyword evidence="2" id="KW-0238">DNA-binding</keyword>
<dbReference type="PANTHER" id="PTHR42756:SF1">
    <property type="entry name" value="TRANSCRIPTIONAL REPRESSOR OF EMRAB OPERON"/>
    <property type="match status" value="1"/>
</dbReference>
<dbReference type="Pfam" id="PF12802">
    <property type="entry name" value="MarR_2"/>
    <property type="match status" value="1"/>
</dbReference>
<dbReference type="Gene3D" id="1.10.10.10">
    <property type="entry name" value="Winged helix-like DNA-binding domain superfamily/Winged helix DNA-binding domain"/>
    <property type="match status" value="1"/>
</dbReference>
<dbReference type="AlphaFoldDB" id="A0A0U4CLA9"/>
<keyword evidence="3" id="KW-0804">Transcription</keyword>
<dbReference type="GO" id="GO:0003677">
    <property type="term" value="F:DNA binding"/>
    <property type="evidence" value="ECO:0007669"/>
    <property type="project" value="UniProtKB-KW"/>
</dbReference>
<dbReference type="STRING" id="2041.AERYTH_01710"/>
<dbReference type="GO" id="GO:0003700">
    <property type="term" value="F:DNA-binding transcription factor activity"/>
    <property type="evidence" value="ECO:0007669"/>
    <property type="project" value="InterPro"/>
</dbReference>
<dbReference type="PRINTS" id="PR00598">
    <property type="entry name" value="HTHMARR"/>
</dbReference>
<organism evidence="5 6">
    <name type="scientific">Aeromicrobium erythreum</name>
    <dbReference type="NCBI Taxonomy" id="2041"/>
    <lineage>
        <taxon>Bacteria</taxon>
        <taxon>Bacillati</taxon>
        <taxon>Actinomycetota</taxon>
        <taxon>Actinomycetes</taxon>
        <taxon>Propionibacteriales</taxon>
        <taxon>Nocardioidaceae</taxon>
        <taxon>Aeromicrobium</taxon>
    </lineage>
</organism>
<dbReference type="KEGG" id="aer:AERYTH_01710"/>
<dbReference type="EMBL" id="CP011502">
    <property type="protein sequence ID" value="ALX03500.1"/>
    <property type="molecule type" value="Genomic_DNA"/>
</dbReference>
<evidence type="ECO:0000256" key="1">
    <source>
        <dbReference type="ARBA" id="ARBA00023015"/>
    </source>
</evidence>
<dbReference type="InterPro" id="IPR036388">
    <property type="entry name" value="WH-like_DNA-bd_sf"/>
</dbReference>
<gene>
    <name evidence="5" type="ORF">AERYTH_01710</name>
</gene>
<evidence type="ECO:0000259" key="4">
    <source>
        <dbReference type="PROSITE" id="PS50995"/>
    </source>
</evidence>
<dbReference type="Proteomes" id="UP000067689">
    <property type="component" value="Chromosome"/>
</dbReference>
<dbReference type="PROSITE" id="PS50995">
    <property type="entry name" value="HTH_MARR_2"/>
    <property type="match status" value="1"/>
</dbReference>
<accession>A0A0U4CLA9</accession>
<dbReference type="PANTHER" id="PTHR42756">
    <property type="entry name" value="TRANSCRIPTIONAL REGULATOR, MARR"/>
    <property type="match status" value="1"/>
</dbReference>
<feature type="domain" description="HTH marR-type" evidence="4">
    <location>
        <begin position="1"/>
        <end position="123"/>
    </location>
</feature>
<keyword evidence="1" id="KW-0805">Transcription regulation</keyword>
<dbReference type="PATRIC" id="fig|2041.4.peg.360"/>